<dbReference type="EMBL" id="VSRR010151858">
    <property type="protein sequence ID" value="MPD06557.1"/>
    <property type="molecule type" value="Genomic_DNA"/>
</dbReference>
<protein>
    <submittedName>
        <fullName evidence="1">Uncharacterized protein</fullName>
    </submittedName>
</protein>
<evidence type="ECO:0000313" key="2">
    <source>
        <dbReference type="Proteomes" id="UP000324222"/>
    </source>
</evidence>
<dbReference type="AlphaFoldDB" id="A0A5B7KID5"/>
<proteinExistence type="predicted"/>
<comment type="caution">
    <text evidence="1">The sequence shown here is derived from an EMBL/GenBank/DDBJ whole genome shotgun (WGS) entry which is preliminary data.</text>
</comment>
<name>A0A5B7KID5_PORTR</name>
<keyword evidence="2" id="KW-1185">Reference proteome</keyword>
<sequence>MTRNYFKSLSSEQCVNDSCSERMYALSPVPLFYFHTLKYKNMSEDQQKLAKKLIFDALSKSDMGDLTREHQVLRVEGSDKLMV</sequence>
<organism evidence="1 2">
    <name type="scientific">Portunus trituberculatus</name>
    <name type="common">Swimming crab</name>
    <name type="synonym">Neptunus trituberculatus</name>
    <dbReference type="NCBI Taxonomy" id="210409"/>
    <lineage>
        <taxon>Eukaryota</taxon>
        <taxon>Metazoa</taxon>
        <taxon>Ecdysozoa</taxon>
        <taxon>Arthropoda</taxon>
        <taxon>Crustacea</taxon>
        <taxon>Multicrustacea</taxon>
        <taxon>Malacostraca</taxon>
        <taxon>Eumalacostraca</taxon>
        <taxon>Eucarida</taxon>
        <taxon>Decapoda</taxon>
        <taxon>Pleocyemata</taxon>
        <taxon>Brachyura</taxon>
        <taxon>Eubrachyura</taxon>
        <taxon>Portunoidea</taxon>
        <taxon>Portunidae</taxon>
        <taxon>Portuninae</taxon>
        <taxon>Portunus</taxon>
    </lineage>
</organism>
<gene>
    <name evidence="1" type="ORF">E2C01_102373</name>
</gene>
<evidence type="ECO:0000313" key="1">
    <source>
        <dbReference type="EMBL" id="MPD06557.1"/>
    </source>
</evidence>
<reference evidence="1 2" key="1">
    <citation type="submission" date="2019-05" db="EMBL/GenBank/DDBJ databases">
        <title>Another draft genome of Portunus trituberculatus and its Hox gene families provides insights of decapod evolution.</title>
        <authorList>
            <person name="Jeong J.-H."/>
            <person name="Song I."/>
            <person name="Kim S."/>
            <person name="Choi T."/>
            <person name="Kim D."/>
            <person name="Ryu S."/>
            <person name="Kim W."/>
        </authorList>
    </citation>
    <scope>NUCLEOTIDE SEQUENCE [LARGE SCALE GENOMIC DNA]</scope>
    <source>
        <tissue evidence="1">Muscle</tissue>
    </source>
</reference>
<accession>A0A5B7KID5</accession>
<dbReference type="Proteomes" id="UP000324222">
    <property type="component" value="Unassembled WGS sequence"/>
</dbReference>